<evidence type="ECO:0000256" key="9">
    <source>
        <dbReference type="RuleBase" id="RU361183"/>
    </source>
</evidence>
<evidence type="ECO:0000259" key="11">
    <source>
        <dbReference type="PROSITE" id="PS51864"/>
    </source>
</evidence>
<evidence type="ECO:0000256" key="3">
    <source>
        <dbReference type="ARBA" id="ARBA00022801"/>
    </source>
</evidence>
<evidence type="ECO:0000313" key="12">
    <source>
        <dbReference type="WBParaSite" id="SSTP_0000964600.1"/>
    </source>
</evidence>
<dbReference type="WBParaSite" id="SSTP_0000964600.1">
    <property type="protein sequence ID" value="SSTP_0000964600.1"/>
    <property type="gene ID" value="SSTP_0000964600"/>
</dbReference>
<keyword evidence="5 8" id="KW-0482">Metalloprotease</keyword>
<keyword evidence="9" id="KW-0732">Signal</keyword>
<dbReference type="GO" id="GO:0006508">
    <property type="term" value="P:proteolysis"/>
    <property type="evidence" value="ECO:0007669"/>
    <property type="project" value="UniProtKB-KW"/>
</dbReference>
<dbReference type="Gene3D" id="3.40.390.10">
    <property type="entry name" value="Collagenase (Catalytic Domain)"/>
    <property type="match status" value="1"/>
</dbReference>
<organism evidence="12">
    <name type="scientific">Strongyloides stercoralis</name>
    <name type="common">Threadworm</name>
    <dbReference type="NCBI Taxonomy" id="6248"/>
    <lineage>
        <taxon>Eukaryota</taxon>
        <taxon>Metazoa</taxon>
        <taxon>Ecdysozoa</taxon>
        <taxon>Nematoda</taxon>
        <taxon>Chromadorea</taxon>
        <taxon>Rhabditida</taxon>
        <taxon>Tylenchina</taxon>
        <taxon>Panagrolaimomorpha</taxon>
        <taxon>Strongyloidoidea</taxon>
        <taxon>Strongyloididae</taxon>
        <taxon>Strongyloides</taxon>
    </lineage>
</organism>
<feature type="binding site" evidence="8">
    <location>
        <position position="177"/>
    </location>
    <ligand>
        <name>Zn(2+)</name>
        <dbReference type="ChEBI" id="CHEBI:29105"/>
        <note>catalytic</note>
    </ligand>
</feature>
<protein>
    <recommendedName>
        <fullName evidence="9">Metalloendopeptidase</fullName>
        <ecNumber evidence="9">3.4.24.-</ecNumber>
    </recommendedName>
</protein>
<evidence type="ECO:0000256" key="8">
    <source>
        <dbReference type="PROSITE-ProRule" id="PRU01211"/>
    </source>
</evidence>
<dbReference type="PROSITE" id="PS50026">
    <property type="entry name" value="EGF_3"/>
    <property type="match status" value="1"/>
</dbReference>
<dbReference type="SUPFAM" id="SSF55486">
    <property type="entry name" value="Metalloproteases ('zincins'), catalytic domain"/>
    <property type="match status" value="1"/>
</dbReference>
<dbReference type="PANTHER" id="PTHR10127">
    <property type="entry name" value="DISCOIDIN, CUB, EGF, LAMININ , AND ZINC METALLOPROTEASE DOMAIN CONTAINING"/>
    <property type="match status" value="1"/>
</dbReference>
<dbReference type="GO" id="GO:0008270">
    <property type="term" value="F:zinc ion binding"/>
    <property type="evidence" value="ECO:0007669"/>
    <property type="project" value="UniProtKB-UniRule"/>
</dbReference>
<evidence type="ECO:0000256" key="7">
    <source>
        <dbReference type="PROSITE-ProRule" id="PRU00076"/>
    </source>
</evidence>
<dbReference type="PANTHER" id="PTHR10127:SF780">
    <property type="entry name" value="METALLOENDOPEPTIDASE"/>
    <property type="match status" value="1"/>
</dbReference>
<dbReference type="PROSITE" id="PS51257">
    <property type="entry name" value="PROKAR_LIPOPROTEIN"/>
    <property type="match status" value="1"/>
</dbReference>
<dbReference type="PROSITE" id="PS01186">
    <property type="entry name" value="EGF_2"/>
    <property type="match status" value="1"/>
</dbReference>
<dbReference type="PROSITE" id="PS51864">
    <property type="entry name" value="ASTACIN"/>
    <property type="match status" value="1"/>
</dbReference>
<dbReference type="Pfam" id="PF01400">
    <property type="entry name" value="Astacin"/>
    <property type="match status" value="1"/>
</dbReference>
<dbReference type="InterPro" id="IPR024079">
    <property type="entry name" value="MetalloPept_cat_dom_sf"/>
</dbReference>
<name>A0A0K0EJK0_STRER</name>
<evidence type="ECO:0000256" key="6">
    <source>
        <dbReference type="ARBA" id="ARBA00023157"/>
    </source>
</evidence>
<feature type="domain" description="EGF-like" evidence="10">
    <location>
        <begin position="271"/>
        <end position="311"/>
    </location>
</feature>
<keyword evidence="2 8" id="KW-0479">Metal-binding</keyword>
<dbReference type="InterPro" id="IPR006026">
    <property type="entry name" value="Peptidase_Metallo"/>
</dbReference>
<keyword evidence="1 8" id="KW-0645">Protease</keyword>
<feature type="disulfide bond" evidence="7">
    <location>
        <begin position="275"/>
        <end position="285"/>
    </location>
</feature>
<dbReference type="PROSITE" id="PS00022">
    <property type="entry name" value="EGF_1"/>
    <property type="match status" value="1"/>
</dbReference>
<dbReference type="EC" id="3.4.24.-" evidence="9"/>
<feature type="binding site" evidence="8">
    <location>
        <position position="183"/>
    </location>
    <ligand>
        <name>Zn(2+)</name>
        <dbReference type="ChEBI" id="CHEBI:29105"/>
        <note>catalytic</note>
    </ligand>
</feature>
<dbReference type="InterPro" id="IPR001506">
    <property type="entry name" value="Peptidase_M12A"/>
</dbReference>
<reference evidence="12" key="1">
    <citation type="submission" date="2015-08" db="UniProtKB">
        <authorList>
            <consortium name="WormBaseParasite"/>
        </authorList>
    </citation>
    <scope>IDENTIFICATION</scope>
</reference>
<dbReference type="AlphaFoldDB" id="A0A0K0EJK0"/>
<dbReference type="PRINTS" id="PR00480">
    <property type="entry name" value="ASTACIN"/>
</dbReference>
<comment type="cofactor">
    <cofactor evidence="8 9">
        <name>Zn(2+)</name>
        <dbReference type="ChEBI" id="CHEBI:29105"/>
    </cofactor>
    <text evidence="8 9">Binds 1 zinc ion per subunit.</text>
</comment>
<evidence type="ECO:0000259" key="10">
    <source>
        <dbReference type="PROSITE" id="PS50026"/>
    </source>
</evidence>
<comment type="caution">
    <text evidence="7">Lacks conserved residue(s) required for the propagation of feature annotation.</text>
</comment>
<evidence type="ECO:0000256" key="4">
    <source>
        <dbReference type="ARBA" id="ARBA00022833"/>
    </source>
</evidence>
<sequence>MYCIKINIIFFILITIFSCFVKIKNSEKNNVNFINYEKKFKRNVGLQGSQDKLYDNQFFDNQNKKRSINSFSNEKNYREKRMVRLWYYKKWGLTIPYFTDVYVNHRLIDLALQMMQKETCIKFVKYSRMDPNITGLRYFYGHDCSSPIGKPKSRVWLDISIGHRCDTIKVIQHETMHALGFFHVHARYDRDKYLYVLKQNVNPAFYSEIKKVNRSNSRTFDVPFDFGSVMLYTADTYTTNGEKTMVPLDINFIRIQGYAQKLSFADAKIINLYYCQNVCRKKIRCMNGGYQDPNNCNNCKCVKGYGGRWCQFLTLFTIECGEPVIIVNSKIALFQVSGSKNCIYHVFSSRKQRVAMYLVKSGFFPNNLHSCDKKNSLEIKYWNDKVPTGAYFCHVTKNVLVVTEKNHGIIYFRSFNPVNQVFILLKAIPKYYDNNNLRNEFIVEKTRLRL</sequence>
<keyword evidence="4 8" id="KW-0862">Zinc</keyword>
<evidence type="ECO:0000256" key="2">
    <source>
        <dbReference type="ARBA" id="ARBA00022723"/>
    </source>
</evidence>
<feature type="signal peptide" evidence="9">
    <location>
        <begin position="1"/>
        <end position="26"/>
    </location>
</feature>
<evidence type="ECO:0000256" key="1">
    <source>
        <dbReference type="ARBA" id="ARBA00022670"/>
    </source>
</evidence>
<keyword evidence="3 8" id="KW-0378">Hydrolase</keyword>
<feature type="disulfide bond" evidence="8">
    <location>
        <begin position="120"/>
        <end position="275"/>
    </location>
</feature>
<dbReference type="GO" id="GO:0004222">
    <property type="term" value="F:metalloendopeptidase activity"/>
    <property type="evidence" value="ECO:0007669"/>
    <property type="project" value="UniProtKB-UniRule"/>
</dbReference>
<feature type="chain" id="PRO_5005120714" description="Metalloendopeptidase" evidence="9">
    <location>
        <begin position="27"/>
        <end position="450"/>
    </location>
</feature>
<dbReference type="InterPro" id="IPR000742">
    <property type="entry name" value="EGF"/>
</dbReference>
<proteinExistence type="predicted"/>
<keyword evidence="6 7" id="KW-1015">Disulfide bond</keyword>
<feature type="binding site" evidence="8">
    <location>
        <position position="173"/>
    </location>
    <ligand>
        <name>Zn(2+)</name>
        <dbReference type="ChEBI" id="CHEBI:29105"/>
        <note>catalytic</note>
    </ligand>
</feature>
<feature type="active site" evidence="8">
    <location>
        <position position="174"/>
    </location>
</feature>
<keyword evidence="7" id="KW-0245">EGF-like domain</keyword>
<feature type="disulfide bond" evidence="7">
    <location>
        <begin position="301"/>
        <end position="310"/>
    </location>
</feature>
<accession>A0A0K0EJK0</accession>
<dbReference type="SMART" id="SM00235">
    <property type="entry name" value="ZnMc"/>
    <property type="match status" value="1"/>
</dbReference>
<feature type="domain" description="Peptidase M12A" evidence="11">
    <location>
        <begin position="80"/>
        <end position="276"/>
    </location>
</feature>
<evidence type="ECO:0000256" key="5">
    <source>
        <dbReference type="ARBA" id="ARBA00023049"/>
    </source>
</evidence>